<evidence type="ECO:0000313" key="10">
    <source>
        <dbReference type="Proteomes" id="UP001156441"/>
    </source>
</evidence>
<dbReference type="PROSITE" id="PS50847">
    <property type="entry name" value="GRAM_POS_ANCHORING"/>
    <property type="match status" value="1"/>
</dbReference>
<evidence type="ECO:0000256" key="1">
    <source>
        <dbReference type="ARBA" id="ARBA00022512"/>
    </source>
</evidence>
<feature type="transmembrane region" description="Helical" evidence="6">
    <location>
        <begin position="408"/>
        <end position="428"/>
    </location>
</feature>
<sequence>MVPAAAVLLVAVAFGSTAVADPLPGGLGPCVPGDCPDPFPPVNNGPFAGRDNGINVFVGSDMLVRGGAAEAEGRVVVLGSFDLAKDAGGSALYNVGVAGVGSRVPPPDGADFLTAGGDITVAPGQRLDAVGDSGGGVVRHAGTATGEIVGTAIQDTGAATPYLSLRDELTSASDCYARVDGEPREPTGTATNLGAETVFTGDGASELQVFNVDFDLATPAGGTQGIVFENIPEGATVLVNLTGPERTINTYAGSFDDTNPFNQLRDRLLWNFPDASTVTLTGGAQFQGTTLVGDQDSTATVTMPGIAGRFYTTGSLIHTSPASGGGGQEFHAYPFNGDLPDCEGEEPPPTTTTTTEPTTTTESTTTTTSDGTSPSEPTSTVCPTTDPSCAEGSGGGSDPTLPTTGFDATALTGIGALLLLVGTLLVMLNRRRTRKT</sequence>
<comment type="caution">
    <text evidence="9">The sequence shown here is derived from an EMBL/GenBank/DDBJ whole genome shotgun (WGS) entry which is preliminary data.</text>
</comment>
<proteinExistence type="predicted"/>
<name>A0ABT2J9N7_9PSEU</name>
<feature type="chain" id="PRO_5045212151" evidence="7">
    <location>
        <begin position="21"/>
        <end position="436"/>
    </location>
</feature>
<dbReference type="EMBL" id="JAFFZE010000012">
    <property type="protein sequence ID" value="MCT2584587.1"/>
    <property type="molecule type" value="Genomic_DNA"/>
</dbReference>
<dbReference type="Proteomes" id="UP001156441">
    <property type="component" value="Unassembled WGS sequence"/>
</dbReference>
<gene>
    <name evidence="9" type="ORF">JT362_15800</name>
</gene>
<evidence type="ECO:0000256" key="5">
    <source>
        <dbReference type="SAM" id="MobiDB-lite"/>
    </source>
</evidence>
<evidence type="ECO:0000256" key="7">
    <source>
        <dbReference type="SAM" id="SignalP"/>
    </source>
</evidence>
<evidence type="ECO:0000313" key="9">
    <source>
        <dbReference type="EMBL" id="MCT2584587.1"/>
    </source>
</evidence>
<dbReference type="Pfam" id="PF20597">
    <property type="entry name" value="pAdhesive_15"/>
    <property type="match status" value="1"/>
</dbReference>
<feature type="region of interest" description="Disordered" evidence="5">
    <location>
        <begin position="320"/>
        <end position="401"/>
    </location>
</feature>
<keyword evidence="6" id="KW-0812">Transmembrane</keyword>
<accession>A0ABT2J9N7</accession>
<evidence type="ECO:0000259" key="8">
    <source>
        <dbReference type="PROSITE" id="PS50847"/>
    </source>
</evidence>
<dbReference type="NCBIfam" id="TIGR04215">
    <property type="entry name" value="choice_anch_A"/>
    <property type="match status" value="1"/>
</dbReference>
<keyword evidence="2" id="KW-0964">Secreted</keyword>
<protein>
    <submittedName>
        <fullName evidence="9">Choice-of-anchor A family protein</fullName>
    </submittedName>
</protein>
<dbReference type="InterPro" id="IPR026588">
    <property type="entry name" value="Choice_anch_A"/>
</dbReference>
<dbReference type="Pfam" id="PF00746">
    <property type="entry name" value="Gram_pos_anchor"/>
    <property type="match status" value="1"/>
</dbReference>
<keyword evidence="10" id="KW-1185">Reference proteome</keyword>
<dbReference type="InterPro" id="IPR019931">
    <property type="entry name" value="LPXTG_anchor"/>
</dbReference>
<evidence type="ECO:0000256" key="3">
    <source>
        <dbReference type="ARBA" id="ARBA00022729"/>
    </source>
</evidence>
<keyword evidence="6" id="KW-0472">Membrane</keyword>
<keyword evidence="3 7" id="KW-0732">Signal</keyword>
<feature type="domain" description="Gram-positive cocci surface proteins LPxTG" evidence="8">
    <location>
        <begin position="401"/>
        <end position="436"/>
    </location>
</feature>
<organism evidence="9 10">
    <name type="scientific">Actinophytocola gossypii</name>
    <dbReference type="NCBI Taxonomy" id="2812003"/>
    <lineage>
        <taxon>Bacteria</taxon>
        <taxon>Bacillati</taxon>
        <taxon>Actinomycetota</taxon>
        <taxon>Actinomycetes</taxon>
        <taxon>Pseudonocardiales</taxon>
        <taxon>Pseudonocardiaceae</taxon>
    </lineage>
</organism>
<reference evidence="9 10" key="1">
    <citation type="submission" date="2021-02" db="EMBL/GenBank/DDBJ databases">
        <title>Actinophytocola xerophila sp. nov., isolated from soil of cotton cropping field.</title>
        <authorList>
            <person name="Huang R."/>
            <person name="Chen X."/>
            <person name="Ge X."/>
            <person name="Liu W."/>
        </authorList>
    </citation>
    <scope>NUCLEOTIDE SEQUENCE [LARGE SCALE GENOMIC DNA]</scope>
    <source>
        <strain evidence="9 10">S1-96</strain>
    </source>
</reference>
<evidence type="ECO:0000256" key="6">
    <source>
        <dbReference type="SAM" id="Phobius"/>
    </source>
</evidence>
<feature type="signal peptide" evidence="7">
    <location>
        <begin position="1"/>
        <end position="20"/>
    </location>
</feature>
<keyword evidence="6" id="KW-1133">Transmembrane helix</keyword>
<keyword evidence="4" id="KW-0572">Peptidoglycan-anchor</keyword>
<dbReference type="NCBIfam" id="TIGR01167">
    <property type="entry name" value="LPXTG_anchor"/>
    <property type="match status" value="1"/>
</dbReference>
<keyword evidence="1" id="KW-0134">Cell wall</keyword>
<evidence type="ECO:0000256" key="2">
    <source>
        <dbReference type="ARBA" id="ARBA00022525"/>
    </source>
</evidence>
<feature type="compositionally biased region" description="Low complexity" evidence="5">
    <location>
        <begin position="351"/>
        <end position="380"/>
    </location>
</feature>
<evidence type="ECO:0000256" key="4">
    <source>
        <dbReference type="ARBA" id="ARBA00023088"/>
    </source>
</evidence>